<evidence type="ECO:0000256" key="1">
    <source>
        <dbReference type="SAM" id="SignalP"/>
    </source>
</evidence>
<comment type="caution">
    <text evidence="2">The sequence shown here is derived from an EMBL/GenBank/DDBJ whole genome shotgun (WGS) entry which is preliminary data.</text>
</comment>
<dbReference type="AlphaFoldDB" id="H7EPM2"/>
<dbReference type="RefSeq" id="WP_002706602.1">
    <property type="nucleotide sequence ID" value="NZ_AGRW01000055.1"/>
</dbReference>
<evidence type="ECO:0008006" key="4">
    <source>
        <dbReference type="Google" id="ProtNLM"/>
    </source>
</evidence>
<dbReference type="EMBL" id="AGRW01000055">
    <property type="protein sequence ID" value="EIC00423.1"/>
    <property type="molecule type" value="Genomic_DNA"/>
</dbReference>
<feature type="chain" id="PRO_5003609319" description="Lipoprotein" evidence="1">
    <location>
        <begin position="22"/>
        <end position="235"/>
    </location>
</feature>
<dbReference type="eggNOG" id="ENOG502ZSAM">
    <property type="taxonomic scope" value="Bacteria"/>
</dbReference>
<gene>
    <name evidence="2" type="ORF">TresaDRAFT_0517</name>
</gene>
<feature type="signal peptide" evidence="1">
    <location>
        <begin position="1"/>
        <end position="21"/>
    </location>
</feature>
<dbReference type="OrthoDB" id="361755at2"/>
<sequence>MKMTKFVAVAVAAAASLLASCGTTSNVNNVPMVDNETVMIDYQGKSMGGAIPKWVNAALDGTRSGVAKTLELDNKQLFVFIKKGTDLDFLQIWTDNVDVRAEVSNSFSQAVAQAADASIQASDAAGKQSKEKSVGLLTKTLSALELNGLLKEAQFWTRTRSVNEKFVGKKQGSVPGDQYYDYEYNYIVVFAMDKDVYQTQLDAALNGVEDNTSETELLKKALSTSLLEPLISESK</sequence>
<keyword evidence="3" id="KW-1185">Reference proteome</keyword>
<accession>H7EPM2</accession>
<evidence type="ECO:0000313" key="3">
    <source>
        <dbReference type="Proteomes" id="UP000003571"/>
    </source>
</evidence>
<dbReference type="PATRIC" id="fig|907348.3.peg.2928"/>
<reference evidence="2 3" key="1">
    <citation type="submission" date="2011-09" db="EMBL/GenBank/DDBJ databases">
        <title>The draft genome of Treponema saccharophilum DSM 2985.</title>
        <authorList>
            <consortium name="US DOE Joint Genome Institute (JGI-PGF)"/>
            <person name="Lucas S."/>
            <person name="Copeland A."/>
            <person name="Lapidus A."/>
            <person name="Glavina del Rio T."/>
            <person name="Dalin E."/>
            <person name="Tice H."/>
            <person name="Bruce D."/>
            <person name="Goodwin L."/>
            <person name="Pitluck S."/>
            <person name="Peters L."/>
            <person name="Kyrpides N."/>
            <person name="Mavromatis K."/>
            <person name="Ivanova N."/>
            <person name="Markowitz V."/>
            <person name="Cheng J.-F."/>
            <person name="Hugenholtz P."/>
            <person name="Woyke T."/>
            <person name="Wu D."/>
            <person name="Gronow S."/>
            <person name="Wellnitz S."/>
            <person name="Brambilla E."/>
            <person name="Klenk H.-P."/>
            <person name="Eisen J.A."/>
        </authorList>
    </citation>
    <scope>NUCLEOTIDE SEQUENCE [LARGE SCALE GENOMIC DNA]</scope>
    <source>
        <strain evidence="2 3">DSM 2985</strain>
    </source>
</reference>
<name>H7EPM2_9SPIR</name>
<dbReference type="PROSITE" id="PS51257">
    <property type="entry name" value="PROKAR_LIPOPROTEIN"/>
    <property type="match status" value="1"/>
</dbReference>
<evidence type="ECO:0000313" key="2">
    <source>
        <dbReference type="EMBL" id="EIC00423.1"/>
    </source>
</evidence>
<protein>
    <recommendedName>
        <fullName evidence="4">Lipoprotein</fullName>
    </recommendedName>
</protein>
<proteinExistence type="predicted"/>
<organism evidence="2 3">
    <name type="scientific">Treponema saccharophilum DSM 2985</name>
    <dbReference type="NCBI Taxonomy" id="907348"/>
    <lineage>
        <taxon>Bacteria</taxon>
        <taxon>Pseudomonadati</taxon>
        <taxon>Spirochaetota</taxon>
        <taxon>Spirochaetia</taxon>
        <taxon>Spirochaetales</taxon>
        <taxon>Treponemataceae</taxon>
        <taxon>Treponema</taxon>
    </lineage>
</organism>
<keyword evidence="1" id="KW-0732">Signal</keyword>
<dbReference type="Proteomes" id="UP000003571">
    <property type="component" value="Unassembled WGS sequence"/>
</dbReference>